<reference evidence="1" key="1">
    <citation type="submission" date="2022-06" db="EMBL/GenBank/DDBJ databases">
        <title>Complete genome sequences of two strains of the flax pathogen Septoria linicola.</title>
        <authorList>
            <person name="Lapalu N."/>
            <person name="Simon A."/>
            <person name="Demenou B."/>
            <person name="Paumier D."/>
            <person name="Guillot M.-P."/>
            <person name="Gout L."/>
            <person name="Valade R."/>
        </authorList>
    </citation>
    <scope>NUCLEOTIDE SEQUENCE</scope>
    <source>
        <strain evidence="1">SE15195</strain>
    </source>
</reference>
<keyword evidence="2" id="KW-1185">Reference proteome</keyword>
<evidence type="ECO:0000313" key="2">
    <source>
        <dbReference type="Proteomes" id="UP001056384"/>
    </source>
</evidence>
<name>A0A9Q9AUD1_9PEZI</name>
<sequence length="127" mass="14142">MAQSFQPRSSASSASSSFSPRVTIQDLTSIISSLTMMRPFPRTMRPVRKYNMQQRRTFLGLQKTPPPPPKTMAWLVLQGLGVVLLADFAFASMTGDVTTVRSVAQSAGFWPNAPPFKQVHEQRRADE</sequence>
<dbReference type="AlphaFoldDB" id="A0A9Q9AUD1"/>
<gene>
    <name evidence="1" type="ORF">Slin15195_G054050</name>
</gene>
<protein>
    <submittedName>
        <fullName evidence="1">Uncharacterized protein</fullName>
    </submittedName>
</protein>
<evidence type="ECO:0000313" key="1">
    <source>
        <dbReference type="EMBL" id="USW52086.1"/>
    </source>
</evidence>
<dbReference type="EMBL" id="CP099421">
    <property type="protein sequence ID" value="USW52086.1"/>
    <property type="molecule type" value="Genomic_DNA"/>
</dbReference>
<organism evidence="1 2">
    <name type="scientific">Septoria linicola</name>
    <dbReference type="NCBI Taxonomy" id="215465"/>
    <lineage>
        <taxon>Eukaryota</taxon>
        <taxon>Fungi</taxon>
        <taxon>Dikarya</taxon>
        <taxon>Ascomycota</taxon>
        <taxon>Pezizomycotina</taxon>
        <taxon>Dothideomycetes</taxon>
        <taxon>Dothideomycetidae</taxon>
        <taxon>Mycosphaerellales</taxon>
        <taxon>Mycosphaerellaceae</taxon>
        <taxon>Septoria</taxon>
    </lineage>
</organism>
<dbReference type="Proteomes" id="UP001056384">
    <property type="component" value="Chromosome 4"/>
</dbReference>
<accession>A0A9Q9AUD1</accession>
<proteinExistence type="predicted"/>